<dbReference type="Pfam" id="PF05154">
    <property type="entry name" value="TM2"/>
    <property type="match status" value="1"/>
</dbReference>
<feature type="domain" description="TM2" evidence="6">
    <location>
        <begin position="63"/>
        <end position="113"/>
    </location>
</feature>
<proteinExistence type="predicted"/>
<dbReference type="GO" id="GO:0016020">
    <property type="term" value="C:membrane"/>
    <property type="evidence" value="ECO:0007669"/>
    <property type="project" value="UniProtKB-SubCell"/>
</dbReference>
<feature type="transmembrane region" description="Helical" evidence="5">
    <location>
        <begin position="67"/>
        <end position="86"/>
    </location>
</feature>
<dbReference type="InterPro" id="IPR007829">
    <property type="entry name" value="TM2"/>
</dbReference>
<evidence type="ECO:0000256" key="5">
    <source>
        <dbReference type="SAM" id="Phobius"/>
    </source>
</evidence>
<sequence length="128" mass="14069">MAKIIKIEDNMVSIGMPDGSIKEVPRTALDFEPQVRDEVDVFGTDEAPVILKTKNTYAQTAKPVNKIAYCLLAFFLGGLGIHKFYAGKTGLGILYLLFCWTFIPGFIALIEFIIGLTKPADDNGNIIL</sequence>
<comment type="subcellular location">
    <subcellularLocation>
        <location evidence="1">Membrane</location>
        <topology evidence="1">Multi-pass membrane protein</topology>
    </subcellularLocation>
</comment>
<feature type="transmembrane region" description="Helical" evidence="5">
    <location>
        <begin position="92"/>
        <end position="114"/>
    </location>
</feature>
<dbReference type="RefSeq" id="WP_132994963.1">
    <property type="nucleotide sequence ID" value="NZ_CP042983.1"/>
</dbReference>
<evidence type="ECO:0000256" key="2">
    <source>
        <dbReference type="ARBA" id="ARBA00022692"/>
    </source>
</evidence>
<evidence type="ECO:0000313" key="8">
    <source>
        <dbReference type="Proteomes" id="UP000297565"/>
    </source>
</evidence>
<evidence type="ECO:0000313" key="7">
    <source>
        <dbReference type="EMBL" id="TEW29907.1"/>
    </source>
</evidence>
<gene>
    <name evidence="7" type="ORF">E2R48_05295</name>
</gene>
<evidence type="ECO:0000259" key="6">
    <source>
        <dbReference type="Pfam" id="PF05154"/>
    </source>
</evidence>
<evidence type="ECO:0000256" key="1">
    <source>
        <dbReference type="ARBA" id="ARBA00004141"/>
    </source>
</evidence>
<organism evidence="7 8">
    <name type="scientific">Histophilus somni</name>
    <name type="common">Haemophilus somnus</name>
    <dbReference type="NCBI Taxonomy" id="731"/>
    <lineage>
        <taxon>Bacteria</taxon>
        <taxon>Pseudomonadati</taxon>
        <taxon>Pseudomonadota</taxon>
        <taxon>Gammaproteobacteria</taxon>
        <taxon>Pasteurellales</taxon>
        <taxon>Pasteurellaceae</taxon>
        <taxon>Histophilus</taxon>
    </lineage>
</organism>
<evidence type="ECO:0000256" key="4">
    <source>
        <dbReference type="ARBA" id="ARBA00023136"/>
    </source>
</evidence>
<name>A0AAX2RZ52_HISSO</name>
<comment type="caution">
    <text evidence="7">The sequence shown here is derived from an EMBL/GenBank/DDBJ whole genome shotgun (WGS) entry which is preliminary data.</text>
</comment>
<protein>
    <submittedName>
        <fullName evidence="7">TM2 domain-containing protein</fullName>
    </submittedName>
</protein>
<dbReference type="Proteomes" id="UP000297565">
    <property type="component" value="Unassembled WGS sequence"/>
</dbReference>
<keyword evidence="3 5" id="KW-1133">Transmembrane helix</keyword>
<dbReference type="EMBL" id="SNRV01000010">
    <property type="protein sequence ID" value="TEW29907.1"/>
    <property type="molecule type" value="Genomic_DNA"/>
</dbReference>
<evidence type="ECO:0000256" key="3">
    <source>
        <dbReference type="ARBA" id="ARBA00022989"/>
    </source>
</evidence>
<dbReference type="AlphaFoldDB" id="A0AAX2RZ52"/>
<keyword evidence="2 5" id="KW-0812">Transmembrane</keyword>
<keyword evidence="4 5" id="KW-0472">Membrane</keyword>
<accession>A0AAX2RZ52</accession>
<reference evidence="7 8" key="1">
    <citation type="submission" date="2019-03" db="EMBL/GenBank/DDBJ databases">
        <title>Horizontal Gene Transfer Machinery in Histophilus somni.</title>
        <authorList>
            <person name="Mostafa Nazari M."/>
            <person name="Liljebjelke K."/>
        </authorList>
    </citation>
    <scope>NUCLEOTIDE SEQUENCE [LARGE SCALE GENOMIC DNA]</scope>
    <source>
        <strain evidence="7 8">UOC-EPH-KLM-04</strain>
    </source>
</reference>